<keyword evidence="4" id="KW-1185">Reference proteome</keyword>
<feature type="region of interest" description="Disordered" evidence="1">
    <location>
        <begin position="1"/>
        <end position="21"/>
    </location>
</feature>
<name>A0ABQ2QJ00_9ACTN</name>
<evidence type="ECO:0000313" key="3">
    <source>
        <dbReference type="EMBL" id="GGP80787.1"/>
    </source>
</evidence>
<evidence type="ECO:0000256" key="1">
    <source>
        <dbReference type="SAM" id="MobiDB-lite"/>
    </source>
</evidence>
<organism evidence="3 4">
    <name type="scientific">Streptosporangium pseudovulgare</name>
    <dbReference type="NCBI Taxonomy" id="35765"/>
    <lineage>
        <taxon>Bacteria</taxon>
        <taxon>Bacillati</taxon>
        <taxon>Actinomycetota</taxon>
        <taxon>Actinomycetes</taxon>
        <taxon>Streptosporangiales</taxon>
        <taxon>Streptosporangiaceae</taxon>
        <taxon>Streptosporangium</taxon>
    </lineage>
</organism>
<dbReference type="EMBL" id="BMQJ01000001">
    <property type="protein sequence ID" value="GGP80787.1"/>
    <property type="molecule type" value="Genomic_DNA"/>
</dbReference>
<reference evidence="4" key="1">
    <citation type="journal article" date="2019" name="Int. J. Syst. Evol. Microbiol.">
        <title>The Global Catalogue of Microorganisms (GCM) 10K type strain sequencing project: providing services to taxonomists for standard genome sequencing and annotation.</title>
        <authorList>
            <consortium name="The Broad Institute Genomics Platform"/>
            <consortium name="The Broad Institute Genome Sequencing Center for Infectious Disease"/>
            <person name="Wu L."/>
            <person name="Ma J."/>
        </authorList>
    </citation>
    <scope>NUCLEOTIDE SEQUENCE [LARGE SCALE GENOMIC DNA]</scope>
    <source>
        <strain evidence="4">JCM 3115</strain>
    </source>
</reference>
<feature type="domain" description="DUF4439" evidence="2">
    <location>
        <begin position="47"/>
        <end position="175"/>
    </location>
</feature>
<feature type="region of interest" description="Disordered" evidence="1">
    <location>
        <begin position="169"/>
        <end position="192"/>
    </location>
</feature>
<accession>A0ABQ2QJ00</accession>
<dbReference type="RefSeq" id="WP_229810887.1">
    <property type="nucleotide sequence ID" value="NZ_BMQJ01000001.1"/>
</dbReference>
<dbReference type="Gene3D" id="1.20.1260.10">
    <property type="match status" value="1"/>
</dbReference>
<proteinExistence type="predicted"/>
<feature type="compositionally biased region" description="Low complexity" evidence="1">
    <location>
        <begin position="7"/>
        <end position="21"/>
    </location>
</feature>
<protein>
    <recommendedName>
        <fullName evidence="2">DUF4439 domain-containing protein</fullName>
    </recommendedName>
</protein>
<dbReference type="Proteomes" id="UP000611554">
    <property type="component" value="Unassembled WGS sequence"/>
</dbReference>
<sequence length="192" mass="19279">MRAPDIARNARPAGAAGPAGTVGAAGAVAPARLAAPVTPAPGAGGGLDTALAAEHAAVYAYGVLAARAEGALRSTMTAAFTAHRARRDRLRAMIIERGGTPAEPDASYRLPAVPSTPDQVVELAVSVERGVTAAYLETVASGDPAVRRMAALAMQECVVRAYGLRPEIETFPGMPAPASPSPAPTPAPSPPS</sequence>
<dbReference type="CDD" id="cd00657">
    <property type="entry name" value="Ferritin_like"/>
    <property type="match status" value="1"/>
</dbReference>
<dbReference type="SUPFAM" id="SSF47240">
    <property type="entry name" value="Ferritin-like"/>
    <property type="match status" value="1"/>
</dbReference>
<evidence type="ECO:0000313" key="4">
    <source>
        <dbReference type="Proteomes" id="UP000611554"/>
    </source>
</evidence>
<evidence type="ECO:0000259" key="2">
    <source>
        <dbReference type="Pfam" id="PF14530"/>
    </source>
</evidence>
<dbReference type="InterPro" id="IPR029447">
    <property type="entry name" value="DUF4439"/>
</dbReference>
<feature type="compositionally biased region" description="Pro residues" evidence="1">
    <location>
        <begin position="174"/>
        <end position="192"/>
    </location>
</feature>
<dbReference type="InterPro" id="IPR012347">
    <property type="entry name" value="Ferritin-like"/>
</dbReference>
<dbReference type="InterPro" id="IPR009078">
    <property type="entry name" value="Ferritin-like_SF"/>
</dbReference>
<gene>
    <name evidence="3" type="ORF">GCM10010140_06920</name>
</gene>
<comment type="caution">
    <text evidence="3">The sequence shown here is derived from an EMBL/GenBank/DDBJ whole genome shotgun (WGS) entry which is preliminary data.</text>
</comment>
<dbReference type="Pfam" id="PF14530">
    <property type="entry name" value="DUF4439"/>
    <property type="match status" value="1"/>
</dbReference>